<reference evidence="1 2" key="1">
    <citation type="submission" date="2018-08" db="EMBL/GenBank/DDBJ databases">
        <title>Bacillus chawlae sp. nov., Bacillus glennii sp. nov., and Bacillus saganii sp. nov. Isolated from the Vehicle Assembly Building at Kennedy Space Center where the Viking Spacecraft were Assembled.</title>
        <authorList>
            <person name="Seuylemezian A."/>
            <person name="Vaishampayan P."/>
        </authorList>
    </citation>
    <scope>NUCLEOTIDE SEQUENCE [LARGE SCALE GENOMIC DNA]</scope>
    <source>
        <strain evidence="1 2">V47-23a</strain>
    </source>
</reference>
<keyword evidence="2" id="KW-1185">Reference proteome</keyword>
<dbReference type="RefSeq" id="WP_117325244.1">
    <property type="nucleotide sequence ID" value="NZ_QVTE01000008.1"/>
</dbReference>
<dbReference type="EMBL" id="QVTE01000008">
    <property type="protein sequence ID" value="RFU71017.1"/>
    <property type="molecule type" value="Genomic_DNA"/>
</dbReference>
<dbReference type="Proteomes" id="UP000264541">
    <property type="component" value="Unassembled WGS sequence"/>
</dbReference>
<sequence>MEERKVFDKRNPTEGERNFIPLPSDARHYIHHAKMSADKLFLYALIIDHWNPKDGYAWPSVESLAVKYGKAPDTTSRHLEDLKAAGLIDFPEKGYYVPLIPLDEAEFFRQFPDADARYRETIKRYDERKQAGRERMRLWRLAKGYVD</sequence>
<comment type="caution">
    <text evidence="1">The sequence shown here is derived from an EMBL/GenBank/DDBJ whole genome shotgun (WGS) entry which is preliminary data.</text>
</comment>
<evidence type="ECO:0000313" key="2">
    <source>
        <dbReference type="Proteomes" id="UP000264541"/>
    </source>
</evidence>
<dbReference type="AlphaFoldDB" id="A0A372LSZ6"/>
<evidence type="ECO:0000313" key="1">
    <source>
        <dbReference type="EMBL" id="RFU71017.1"/>
    </source>
</evidence>
<dbReference type="InterPro" id="IPR036388">
    <property type="entry name" value="WH-like_DNA-bd_sf"/>
</dbReference>
<organism evidence="1 2">
    <name type="scientific">Peribacillus saganii</name>
    <dbReference type="NCBI Taxonomy" id="2303992"/>
    <lineage>
        <taxon>Bacteria</taxon>
        <taxon>Bacillati</taxon>
        <taxon>Bacillota</taxon>
        <taxon>Bacilli</taxon>
        <taxon>Bacillales</taxon>
        <taxon>Bacillaceae</taxon>
        <taxon>Peribacillus</taxon>
    </lineage>
</organism>
<dbReference type="Gene3D" id="1.10.10.10">
    <property type="entry name" value="Winged helix-like DNA-binding domain superfamily/Winged helix DNA-binding domain"/>
    <property type="match status" value="1"/>
</dbReference>
<accession>A0A372LSZ6</accession>
<name>A0A372LSZ6_9BACI</name>
<dbReference type="OrthoDB" id="2867179at2"/>
<gene>
    <name evidence="1" type="ORF">D0469_03495</name>
</gene>
<protein>
    <submittedName>
        <fullName evidence="1">Helix-turn-helix domain-containing protein</fullName>
    </submittedName>
</protein>
<proteinExistence type="predicted"/>
<dbReference type="Pfam" id="PF13730">
    <property type="entry name" value="HTH_36"/>
    <property type="match status" value="1"/>
</dbReference>